<dbReference type="AlphaFoldDB" id="R2SN51"/>
<dbReference type="PANTHER" id="PTHR11922">
    <property type="entry name" value="GMP SYNTHASE-RELATED"/>
    <property type="match status" value="1"/>
</dbReference>
<dbReference type="GO" id="GO:0005829">
    <property type="term" value="C:cytosol"/>
    <property type="evidence" value="ECO:0007669"/>
    <property type="project" value="TreeGrafter"/>
</dbReference>
<dbReference type="PRINTS" id="PR00097">
    <property type="entry name" value="ANTSNTHASEII"/>
</dbReference>
<dbReference type="PANTHER" id="PTHR11922:SF2">
    <property type="entry name" value="GMP SYNTHASE [GLUTAMINE-HYDROLYZING]"/>
    <property type="match status" value="1"/>
</dbReference>
<feature type="active site" description="Nucleophile" evidence="9">
    <location>
        <position position="123"/>
    </location>
</feature>
<dbReference type="EC" id="6.3.5.2" evidence="9"/>
<gene>
    <name evidence="9" type="primary">guaA</name>
    <name evidence="13" type="ORF">I586_02285</name>
    <name evidence="12" type="ORF">UAY_02958</name>
</gene>
<evidence type="ECO:0000256" key="5">
    <source>
        <dbReference type="ARBA" id="ARBA00022749"/>
    </source>
</evidence>
<dbReference type="PRINTS" id="PR00099">
    <property type="entry name" value="CPSGATASE"/>
</dbReference>
<evidence type="ECO:0000256" key="7">
    <source>
        <dbReference type="ARBA" id="ARBA00022840"/>
    </source>
</evidence>
<comment type="function">
    <text evidence="1 9">Catalyzes the synthesis of GMP from XMP.</text>
</comment>
<dbReference type="HOGENOM" id="CLU_014340_0_5_9"/>
<evidence type="ECO:0000259" key="11">
    <source>
        <dbReference type="PROSITE" id="PS51553"/>
    </source>
</evidence>
<dbReference type="InterPro" id="IPR001674">
    <property type="entry name" value="GMP_synth_C"/>
</dbReference>
<dbReference type="PROSITE" id="PS51553">
    <property type="entry name" value="GMPS_ATP_PPASE"/>
    <property type="match status" value="1"/>
</dbReference>
<dbReference type="EMBL" id="AJAS01000024">
    <property type="protein sequence ID" value="EOH96590.1"/>
    <property type="molecule type" value="Genomic_DNA"/>
</dbReference>
<dbReference type="InterPro" id="IPR022310">
    <property type="entry name" value="NAD/GMP_synthase"/>
</dbReference>
<accession>R2SN51</accession>
<dbReference type="InterPro" id="IPR014729">
    <property type="entry name" value="Rossmann-like_a/b/a_fold"/>
</dbReference>
<sequence length="552" mass="61436">MELDLKATLNLILKRSKILFDLLLDKSKWIGVINVTNVADLTTVEKIIVLDFGSQYNQLITRRIREFGVFSELLSHRITADEIRAMSPKGIIFSGGPNSVYDENAFSIDPEIYELGIPILGICYGMQLMMHNLGGKVEPAGNREYGKSELSLLIPDSPIFKGTPEKQIAWMSHGDLVAAIPDSFETVATSADCPFAAVQNTDRNLYGVQFHPEVRHSEYGNDLLRHFTFDICHCEGDWTMGNFIEMEINKIREQVGDKKVLLGLSGGVDSSVVGVLLQKAIGDQLTCIFVDHGLLRKGEAEQVMDSLGGKFGLNIIKVDAKERFLDKLAGVSDPEKKRKIIGNEFVYLFDDEATKLDGIDFLAQGTLYTDIVESGTETAQTIKSHHNVGGLPEDMQFELIEPLNTLFKDEVRALGIELGMPEALVWRQPFPGPGLGIRVLGEITEEKLEIVRDSDAILREEIANAGLDRDIWQYFTVLPGIRSVGVMGDGRTYDYTVGIRAVTSIDGMTADFARIPWDVLQKISVRIVNEVDHVNRIVYDITSKPPATVEWE</sequence>
<evidence type="ECO:0000256" key="10">
    <source>
        <dbReference type="PROSITE-ProRule" id="PRU00886"/>
    </source>
</evidence>
<dbReference type="NCBIfam" id="TIGR00888">
    <property type="entry name" value="guaA_Nterm"/>
    <property type="match status" value="1"/>
</dbReference>
<dbReference type="Gene3D" id="3.30.300.10">
    <property type="match status" value="1"/>
</dbReference>
<dbReference type="SUPFAM" id="SSF52402">
    <property type="entry name" value="Adenine nucleotide alpha hydrolases-like"/>
    <property type="match status" value="1"/>
</dbReference>
<feature type="domain" description="GMPS ATP-PPase" evidence="11">
    <location>
        <begin position="238"/>
        <end position="427"/>
    </location>
</feature>
<dbReference type="PATRIC" id="fig|1158609.3.peg.2886"/>
<evidence type="ECO:0000256" key="8">
    <source>
        <dbReference type="ARBA" id="ARBA00022962"/>
    </source>
</evidence>
<dbReference type="InterPro" id="IPR022955">
    <property type="entry name" value="GMP_synthase"/>
</dbReference>
<comment type="pathway">
    <text evidence="2 9">Purine metabolism; GMP biosynthesis; GMP from XMP (L-Gln route): step 1/1.</text>
</comment>
<evidence type="ECO:0000313" key="14">
    <source>
        <dbReference type="Proteomes" id="UP000013781"/>
    </source>
</evidence>
<dbReference type="SUPFAM" id="SSF54810">
    <property type="entry name" value="GMP synthetase C-terminal dimerisation domain"/>
    <property type="match status" value="1"/>
</dbReference>
<evidence type="ECO:0000313" key="15">
    <source>
        <dbReference type="Proteomes" id="UP000014157"/>
    </source>
</evidence>
<dbReference type="Pfam" id="PF00117">
    <property type="entry name" value="GATase"/>
    <property type="match status" value="1"/>
</dbReference>
<feature type="active site" evidence="9">
    <location>
        <position position="213"/>
    </location>
</feature>
<dbReference type="CDD" id="cd01742">
    <property type="entry name" value="GATase1_GMP_Synthase"/>
    <property type="match status" value="1"/>
</dbReference>
<evidence type="ECO:0000256" key="3">
    <source>
        <dbReference type="ARBA" id="ARBA00022598"/>
    </source>
</evidence>
<dbReference type="STRING" id="155617.RV09_GL001459"/>
<dbReference type="eggNOG" id="COG0518">
    <property type="taxonomic scope" value="Bacteria"/>
</dbReference>
<evidence type="ECO:0000256" key="6">
    <source>
        <dbReference type="ARBA" id="ARBA00022755"/>
    </source>
</evidence>
<dbReference type="InterPro" id="IPR029062">
    <property type="entry name" value="Class_I_gatase-like"/>
</dbReference>
<evidence type="ECO:0000256" key="9">
    <source>
        <dbReference type="HAMAP-Rule" id="MF_00344"/>
    </source>
</evidence>
<dbReference type="InterPro" id="IPR017926">
    <property type="entry name" value="GATASE"/>
</dbReference>
<dbReference type="CDD" id="cd01997">
    <property type="entry name" value="GMP_synthase_C"/>
    <property type="match status" value="1"/>
</dbReference>
<dbReference type="PROSITE" id="PS51273">
    <property type="entry name" value="GATASE_TYPE_1"/>
    <property type="match status" value="1"/>
</dbReference>
<comment type="subunit">
    <text evidence="9">Homodimer.</text>
</comment>
<keyword evidence="6 9" id="KW-0658">Purine biosynthesis</keyword>
<protein>
    <recommendedName>
        <fullName evidence="9">GMP synthase [glutamine-hydrolyzing]</fullName>
        <ecNumber evidence="9">6.3.5.2</ecNumber>
    </recommendedName>
    <alternativeName>
        <fullName evidence="9">GMP synthetase</fullName>
    </alternativeName>
    <alternativeName>
        <fullName evidence="9">Glutamine amidotransferase</fullName>
    </alternativeName>
</protein>
<evidence type="ECO:0000256" key="2">
    <source>
        <dbReference type="ARBA" id="ARBA00005153"/>
    </source>
</evidence>
<evidence type="ECO:0000313" key="13">
    <source>
        <dbReference type="EMBL" id="EOT66016.1"/>
    </source>
</evidence>
<dbReference type="EMBL" id="ASWB01000003">
    <property type="protein sequence ID" value="EOT66016.1"/>
    <property type="molecule type" value="Genomic_DNA"/>
</dbReference>
<feature type="binding site" evidence="10">
    <location>
        <begin position="265"/>
        <end position="271"/>
    </location>
    <ligand>
        <name>ATP</name>
        <dbReference type="ChEBI" id="CHEBI:30616"/>
    </ligand>
</feature>
<dbReference type="Pfam" id="PF02540">
    <property type="entry name" value="NAD_synthase"/>
    <property type="match status" value="1"/>
</dbReference>
<dbReference type="Gene3D" id="3.40.50.880">
    <property type="match status" value="1"/>
</dbReference>
<keyword evidence="5 9" id="KW-0332">GMP biosynthesis</keyword>
<feature type="active site" evidence="9">
    <location>
        <position position="211"/>
    </location>
</feature>
<dbReference type="FunFam" id="3.40.50.880:FF:000001">
    <property type="entry name" value="GMP synthase [glutamine-hydrolyzing]"/>
    <property type="match status" value="1"/>
</dbReference>
<dbReference type="NCBIfam" id="NF000848">
    <property type="entry name" value="PRK00074.1"/>
    <property type="match status" value="1"/>
</dbReference>
<dbReference type="Pfam" id="PF00958">
    <property type="entry name" value="GMP_synt_C"/>
    <property type="match status" value="1"/>
</dbReference>
<dbReference type="FunFam" id="3.30.300.10:FF:000002">
    <property type="entry name" value="GMP synthase [glutamine-hydrolyzing]"/>
    <property type="match status" value="1"/>
</dbReference>
<dbReference type="PRINTS" id="PR00096">
    <property type="entry name" value="GATASE"/>
</dbReference>
<keyword evidence="4 9" id="KW-0547">Nucleotide-binding</keyword>
<dbReference type="HAMAP" id="MF_00344">
    <property type="entry name" value="GMP_synthase"/>
    <property type="match status" value="1"/>
</dbReference>
<evidence type="ECO:0000256" key="1">
    <source>
        <dbReference type="ARBA" id="ARBA00002332"/>
    </source>
</evidence>
<reference evidence="12 14" key="1">
    <citation type="submission" date="2013-02" db="EMBL/GenBank/DDBJ databases">
        <title>The Genome Sequence of Enterococcus moraviensis BAA-383.</title>
        <authorList>
            <consortium name="The Broad Institute Genome Sequencing Platform"/>
            <consortium name="The Broad Institute Genome Sequencing Center for Infectious Disease"/>
            <person name="Earl A.M."/>
            <person name="Gilmore M.S."/>
            <person name="Lebreton F."/>
            <person name="Walker B."/>
            <person name="Young S.K."/>
            <person name="Zeng Q."/>
            <person name="Gargeya S."/>
            <person name="Fitzgerald M."/>
            <person name="Haas B."/>
            <person name="Abouelleil A."/>
            <person name="Alvarado L."/>
            <person name="Arachchi H.M."/>
            <person name="Berlin A.M."/>
            <person name="Chapman S.B."/>
            <person name="Dewar J."/>
            <person name="Goldberg J."/>
            <person name="Griggs A."/>
            <person name="Gujja S."/>
            <person name="Hansen M."/>
            <person name="Howarth C."/>
            <person name="Imamovic A."/>
            <person name="Larimer J."/>
            <person name="McCowan C."/>
            <person name="Murphy C."/>
            <person name="Neiman D."/>
            <person name="Pearson M."/>
            <person name="Priest M."/>
            <person name="Roberts A."/>
            <person name="Saif S."/>
            <person name="Shea T."/>
            <person name="Sisk P."/>
            <person name="Sykes S."/>
            <person name="Wortman J."/>
            <person name="Nusbaum C."/>
            <person name="Birren B."/>
        </authorList>
    </citation>
    <scope>NUCLEOTIDE SEQUENCE [LARGE SCALE GENOMIC DNA]</scope>
    <source>
        <strain evidence="12 14">ATCC BAA-383</strain>
    </source>
</reference>
<evidence type="ECO:0000256" key="4">
    <source>
        <dbReference type="ARBA" id="ARBA00022741"/>
    </source>
</evidence>
<reference evidence="13 15" key="2">
    <citation type="submission" date="2013-03" db="EMBL/GenBank/DDBJ databases">
        <title>The Genome Sequence of Enterococcus moraviensis BAA-383 (PacBio/Illumina hybrid assembly).</title>
        <authorList>
            <consortium name="The Broad Institute Genomics Platform"/>
            <consortium name="The Broad Institute Genome Sequencing Center for Infectious Disease"/>
            <person name="Earl A."/>
            <person name="Russ C."/>
            <person name="Gilmore M."/>
            <person name="Surin D."/>
            <person name="Walker B."/>
            <person name="Young S."/>
            <person name="Zeng Q."/>
            <person name="Gargeya S."/>
            <person name="Fitzgerald M."/>
            <person name="Haas B."/>
            <person name="Abouelleil A."/>
            <person name="Allen A.W."/>
            <person name="Alvarado L."/>
            <person name="Arachchi H.M."/>
            <person name="Berlin A.M."/>
            <person name="Chapman S.B."/>
            <person name="Gainer-Dewar J."/>
            <person name="Goldberg J."/>
            <person name="Griggs A."/>
            <person name="Gujja S."/>
            <person name="Hansen M."/>
            <person name="Howarth C."/>
            <person name="Imamovic A."/>
            <person name="Ireland A."/>
            <person name="Larimer J."/>
            <person name="McCowan C."/>
            <person name="Murphy C."/>
            <person name="Pearson M."/>
            <person name="Poon T.W."/>
            <person name="Priest M."/>
            <person name="Roberts A."/>
            <person name="Saif S."/>
            <person name="Shea T."/>
            <person name="Sisk P."/>
            <person name="Sykes S."/>
            <person name="Wortman J."/>
            <person name="Nusbaum C."/>
            <person name="Birren B."/>
        </authorList>
    </citation>
    <scope>NUCLEOTIDE SEQUENCE [LARGE SCALE GENOMIC DNA]</scope>
    <source>
        <strain evidence="13 15">ATCC BAA-383</strain>
    </source>
</reference>
<dbReference type="UniPathway" id="UPA00189">
    <property type="reaction ID" value="UER00296"/>
</dbReference>
<comment type="catalytic activity">
    <reaction evidence="9">
        <text>XMP + L-glutamine + ATP + H2O = GMP + L-glutamate + AMP + diphosphate + 2 H(+)</text>
        <dbReference type="Rhea" id="RHEA:11680"/>
        <dbReference type="ChEBI" id="CHEBI:15377"/>
        <dbReference type="ChEBI" id="CHEBI:15378"/>
        <dbReference type="ChEBI" id="CHEBI:29985"/>
        <dbReference type="ChEBI" id="CHEBI:30616"/>
        <dbReference type="ChEBI" id="CHEBI:33019"/>
        <dbReference type="ChEBI" id="CHEBI:57464"/>
        <dbReference type="ChEBI" id="CHEBI:58115"/>
        <dbReference type="ChEBI" id="CHEBI:58359"/>
        <dbReference type="ChEBI" id="CHEBI:456215"/>
        <dbReference type="EC" id="6.3.5.2"/>
    </reaction>
</comment>
<name>R2SN51_9ENTE</name>
<keyword evidence="15" id="KW-1185">Reference proteome</keyword>
<dbReference type="Gene3D" id="3.40.50.620">
    <property type="entry name" value="HUPs"/>
    <property type="match status" value="1"/>
</dbReference>
<dbReference type="InterPro" id="IPR025777">
    <property type="entry name" value="GMPS_ATP_PPase_dom"/>
</dbReference>
<evidence type="ECO:0000313" key="12">
    <source>
        <dbReference type="EMBL" id="EOH96590.1"/>
    </source>
</evidence>
<dbReference type="NCBIfam" id="TIGR00884">
    <property type="entry name" value="guaA_Cterm"/>
    <property type="match status" value="1"/>
</dbReference>
<keyword evidence="7 9" id="KW-0067">ATP-binding</keyword>
<keyword evidence="3 9" id="KW-0436">Ligase</keyword>
<organism evidence="12 14">
    <name type="scientific">Enterococcus moraviensis ATCC BAA-383</name>
    <dbReference type="NCBI Taxonomy" id="1158609"/>
    <lineage>
        <taxon>Bacteria</taxon>
        <taxon>Bacillati</taxon>
        <taxon>Bacillota</taxon>
        <taxon>Bacilli</taxon>
        <taxon>Lactobacillales</taxon>
        <taxon>Enterococcaceae</taxon>
        <taxon>Enterococcus</taxon>
    </lineage>
</organism>
<comment type="caution">
    <text evidence="12">The sequence shown here is derived from an EMBL/GenBank/DDBJ whole genome shotgun (WGS) entry which is preliminary data.</text>
</comment>
<dbReference type="Proteomes" id="UP000013781">
    <property type="component" value="Unassembled WGS sequence"/>
</dbReference>
<dbReference type="eggNOG" id="COG0519">
    <property type="taxonomic scope" value="Bacteria"/>
</dbReference>
<dbReference type="Proteomes" id="UP000014157">
    <property type="component" value="Unassembled WGS sequence"/>
</dbReference>
<dbReference type="FunFam" id="3.40.50.620:FF:000001">
    <property type="entry name" value="GMP synthase [glutamine-hydrolyzing]"/>
    <property type="match status" value="1"/>
</dbReference>
<dbReference type="InterPro" id="IPR004739">
    <property type="entry name" value="GMP_synth_GATase"/>
</dbReference>
<keyword evidence="8 9" id="KW-0315">Glutamine amidotransferase</keyword>
<dbReference type="GO" id="GO:0005524">
    <property type="term" value="F:ATP binding"/>
    <property type="evidence" value="ECO:0007669"/>
    <property type="project" value="UniProtKB-UniRule"/>
</dbReference>
<proteinExistence type="inferred from homology"/>
<dbReference type="GO" id="GO:0003921">
    <property type="term" value="F:GMP synthase activity"/>
    <property type="evidence" value="ECO:0007669"/>
    <property type="project" value="InterPro"/>
</dbReference>
<dbReference type="SUPFAM" id="SSF52317">
    <property type="entry name" value="Class I glutamine amidotransferase-like"/>
    <property type="match status" value="1"/>
</dbReference>